<dbReference type="PROSITE" id="PS00523">
    <property type="entry name" value="SULFATASE_1"/>
    <property type="match status" value="1"/>
</dbReference>
<proteinExistence type="inferred from homology"/>
<evidence type="ECO:0000256" key="8">
    <source>
        <dbReference type="SAM" id="SignalP"/>
    </source>
</evidence>
<dbReference type="InParanoid" id="B3RKF2"/>
<dbReference type="InterPro" id="IPR000917">
    <property type="entry name" value="Sulfatase_N"/>
</dbReference>
<dbReference type="FunCoup" id="B3RKF2">
    <property type="interactions" value="754"/>
</dbReference>
<evidence type="ECO:0000313" key="10">
    <source>
        <dbReference type="EMBL" id="EDV29395.1"/>
    </source>
</evidence>
<dbReference type="InterPro" id="IPR012251">
    <property type="entry name" value="GlcNAc_6-SO4ase"/>
</dbReference>
<evidence type="ECO:0000256" key="7">
    <source>
        <dbReference type="SAM" id="Coils"/>
    </source>
</evidence>
<dbReference type="PhylomeDB" id="B3RKF2"/>
<dbReference type="Proteomes" id="UP000009022">
    <property type="component" value="Unassembled WGS sequence"/>
</dbReference>
<evidence type="ECO:0000256" key="5">
    <source>
        <dbReference type="ARBA" id="ARBA00023180"/>
    </source>
</evidence>
<feature type="domain" description="Sulfatase N-terminal" evidence="9">
    <location>
        <begin position="31"/>
        <end position="360"/>
    </location>
</feature>
<name>B3RKF2_TRIAD</name>
<feature type="coiled-coil region" evidence="7">
    <location>
        <begin position="435"/>
        <end position="465"/>
    </location>
</feature>
<feature type="signal peptide" evidence="8">
    <location>
        <begin position="1"/>
        <end position="27"/>
    </location>
</feature>
<evidence type="ECO:0000256" key="6">
    <source>
        <dbReference type="PIRSR" id="PIRSR036666-50"/>
    </source>
</evidence>
<dbReference type="OrthoDB" id="96314at2759"/>
<organism evidence="10 11">
    <name type="scientific">Trichoplax adhaerens</name>
    <name type="common">Trichoplax reptans</name>
    <dbReference type="NCBI Taxonomy" id="10228"/>
    <lineage>
        <taxon>Eukaryota</taxon>
        <taxon>Metazoa</taxon>
        <taxon>Placozoa</taxon>
        <taxon>Uniplacotomia</taxon>
        <taxon>Trichoplacea</taxon>
        <taxon>Trichoplacidae</taxon>
        <taxon>Trichoplax</taxon>
    </lineage>
</organism>
<keyword evidence="11" id="KW-1185">Reference proteome</keyword>
<dbReference type="CTD" id="6749004"/>
<evidence type="ECO:0000256" key="4">
    <source>
        <dbReference type="ARBA" id="ARBA00022801"/>
    </source>
</evidence>
<dbReference type="HOGENOM" id="CLU_006332_2_0_1"/>
<dbReference type="PIRSF" id="PIRSF036666">
    <property type="entry name" value="G6S"/>
    <property type="match status" value="1"/>
</dbReference>
<dbReference type="KEGG" id="tad:TRIADDRAFT_18386"/>
<dbReference type="Pfam" id="PF00884">
    <property type="entry name" value="Sulfatase"/>
    <property type="match status" value="1"/>
</dbReference>
<dbReference type="PANTHER" id="PTHR43108:SF16">
    <property type="entry name" value="EXTRACELLULAR SULFATASE SULF-1 HOMOLOG"/>
    <property type="match status" value="1"/>
</dbReference>
<dbReference type="PANTHER" id="PTHR43108">
    <property type="entry name" value="N-ACETYLGLUCOSAMINE-6-SULFATASE FAMILY MEMBER"/>
    <property type="match status" value="1"/>
</dbReference>
<keyword evidence="4" id="KW-0378">Hydrolase</keyword>
<evidence type="ECO:0000256" key="1">
    <source>
        <dbReference type="ARBA" id="ARBA00001913"/>
    </source>
</evidence>
<dbReference type="OMA" id="ECKRRKW"/>
<dbReference type="GeneID" id="6749004"/>
<comment type="similarity">
    <text evidence="2">Belongs to the sulfatase family.</text>
</comment>
<dbReference type="eggNOG" id="KOG3731">
    <property type="taxonomic scope" value="Eukaryota"/>
</dbReference>
<gene>
    <name evidence="10" type="ORF">TRIADDRAFT_18386</name>
</gene>
<dbReference type="CDD" id="cd16147">
    <property type="entry name" value="G6S"/>
    <property type="match status" value="1"/>
</dbReference>
<dbReference type="GO" id="GO:0030203">
    <property type="term" value="P:glycosaminoglycan metabolic process"/>
    <property type="evidence" value="ECO:0007669"/>
    <property type="project" value="InterPro"/>
</dbReference>
<comment type="cofactor">
    <cofactor evidence="1">
        <name>Ca(2+)</name>
        <dbReference type="ChEBI" id="CHEBI:29108"/>
    </cofactor>
</comment>
<keyword evidence="5" id="KW-0325">Glycoprotein</keyword>
<evidence type="ECO:0000256" key="3">
    <source>
        <dbReference type="ARBA" id="ARBA00022729"/>
    </source>
</evidence>
<accession>B3RKF2</accession>
<dbReference type="InterPro" id="IPR024607">
    <property type="entry name" value="Sulfatase_CS"/>
</dbReference>
<feature type="chain" id="PRO_5002798134" description="Sulfatase N-terminal domain-containing protein" evidence="8">
    <location>
        <begin position="28"/>
        <end position="655"/>
    </location>
</feature>
<keyword evidence="7" id="KW-0175">Coiled coil</keyword>
<dbReference type="RefSeq" id="XP_002108597.1">
    <property type="nucleotide sequence ID" value="XM_002108561.1"/>
</dbReference>
<dbReference type="Gene3D" id="3.40.720.10">
    <property type="entry name" value="Alkaline Phosphatase, subunit A"/>
    <property type="match status" value="1"/>
</dbReference>
<dbReference type="GO" id="GO:0008449">
    <property type="term" value="F:N-acetylglucosamine-6-sulfatase activity"/>
    <property type="evidence" value="ECO:0000318"/>
    <property type="project" value="GO_Central"/>
</dbReference>
<feature type="modified residue" description="3-oxoalanine (Cys)" evidence="6">
    <location>
        <position position="74"/>
    </location>
</feature>
<evidence type="ECO:0000259" key="9">
    <source>
        <dbReference type="Pfam" id="PF00884"/>
    </source>
</evidence>
<evidence type="ECO:0000313" key="11">
    <source>
        <dbReference type="Proteomes" id="UP000009022"/>
    </source>
</evidence>
<dbReference type="GO" id="GO:0005539">
    <property type="term" value="F:glycosaminoglycan binding"/>
    <property type="evidence" value="ECO:0000318"/>
    <property type="project" value="GO_Central"/>
</dbReference>
<dbReference type="STRING" id="10228.B3RKF2"/>
<dbReference type="EMBL" id="DS985241">
    <property type="protein sequence ID" value="EDV29395.1"/>
    <property type="molecule type" value="Genomic_DNA"/>
</dbReference>
<reference evidence="10 11" key="1">
    <citation type="journal article" date="2008" name="Nature">
        <title>The Trichoplax genome and the nature of placozoans.</title>
        <authorList>
            <person name="Srivastava M."/>
            <person name="Begovic E."/>
            <person name="Chapman J."/>
            <person name="Putnam N.H."/>
            <person name="Hellsten U."/>
            <person name="Kawashima T."/>
            <person name="Kuo A."/>
            <person name="Mitros T."/>
            <person name="Salamov A."/>
            <person name="Carpenter M.L."/>
            <person name="Signorovitch A.Y."/>
            <person name="Moreno M.A."/>
            <person name="Kamm K."/>
            <person name="Grimwood J."/>
            <person name="Schmutz J."/>
            <person name="Shapiro H."/>
            <person name="Grigoriev I.V."/>
            <person name="Buss L.W."/>
            <person name="Schierwater B."/>
            <person name="Dellaporta S.L."/>
            <person name="Rokhsar D.S."/>
        </authorList>
    </citation>
    <scope>NUCLEOTIDE SEQUENCE [LARGE SCALE GENOMIC DNA]</scope>
    <source>
        <strain evidence="10 11">Grell-BS-1999</strain>
    </source>
</reference>
<dbReference type="InterPro" id="IPR017850">
    <property type="entry name" value="Alkaline_phosphatase_core_sf"/>
</dbReference>
<keyword evidence="3 8" id="KW-0732">Signal</keyword>
<comment type="PTM">
    <text evidence="6">The conversion to 3-oxoalanine (also known as C-formylglycine, FGly), of a serine or cysteine residue in prokaryotes and of a cysteine residue in eukaryotes, is critical for catalytic activity.</text>
</comment>
<sequence>MLKNGSFLRLFFCYTILLCYSLSFAKGKKDHIILILTDDQDVVLESMKAMPHTSRILGKQGAEFTNAFVTTPVCCPSRSSILTGMYVHNHHTKTNNANCSSPAWRHGPERLTFAKYLQDAGYITGFFGKYLNEYDGSYIPVGWDHWIGQVKNSRYYNYTLNRNGKLVKHGNRCQQDYFTDLIVRESIRFLKKTTEKYPKKPILMVLSMPAPHGTEDSAPQYQNRYARAKVPRTPNYNYHSFDKHWIVRIAPPMSSVKMNFTDLLYRKRLQTLLSVDDAVEKLYRSIRKLDLKEKTYLFFTSDHGYHLGHFSIVKGKSMPYETDIRVPFLVRGPMIPKNVKVGEIVSNIDLAPTFLDIAGVPIPSQMDGVSIMQLFRISRWKWSGKFPITTWRDTILIERGGKQKFVCVRDNQCMKVKKCSNGKKTNKDPICICDKQFLDAIINKLQDQQESVRKERSIAERYRRQITSPSRRSQDSTSWRLSFLNMLADYNKAVKRLNDIHRRLRLMLSINKNSLNYLKPTINGCLCEHEIDHANKLATDAVTKDISASGPNEDGDSALMTNRSDGYSGKSSCSRPPLTCFYQTKDHWKTPPYYTGNPFCACGNVNNNTYWCVRTINNTHNFLYCEFVTKFVEYFDLTKDPYQVNHIYYLICSYK</sequence>
<dbReference type="AlphaFoldDB" id="B3RKF2"/>
<evidence type="ECO:0000256" key="2">
    <source>
        <dbReference type="ARBA" id="ARBA00008779"/>
    </source>
</evidence>
<dbReference type="SUPFAM" id="SSF53649">
    <property type="entry name" value="Alkaline phosphatase-like"/>
    <property type="match status" value="1"/>
</dbReference>
<protein>
    <recommendedName>
        <fullName evidence="9">Sulfatase N-terminal domain-containing protein</fullName>
    </recommendedName>
</protein>